<dbReference type="InterPro" id="IPR030678">
    <property type="entry name" value="Peptide/Ni-bd"/>
</dbReference>
<dbReference type="PANTHER" id="PTHR30290">
    <property type="entry name" value="PERIPLASMIC BINDING COMPONENT OF ABC TRANSPORTER"/>
    <property type="match status" value="1"/>
</dbReference>
<proteinExistence type="predicted"/>
<dbReference type="GO" id="GO:0043190">
    <property type="term" value="C:ATP-binding cassette (ABC) transporter complex"/>
    <property type="evidence" value="ECO:0007669"/>
    <property type="project" value="InterPro"/>
</dbReference>
<dbReference type="GO" id="GO:1904680">
    <property type="term" value="F:peptide transmembrane transporter activity"/>
    <property type="evidence" value="ECO:0007669"/>
    <property type="project" value="TreeGrafter"/>
</dbReference>
<accession>A0A3P1V5S2</accession>
<dbReference type="InterPro" id="IPR039424">
    <property type="entry name" value="SBP_5"/>
</dbReference>
<feature type="chain" id="PRO_5018106835" evidence="1">
    <location>
        <begin position="23"/>
        <end position="556"/>
    </location>
</feature>
<dbReference type="PANTHER" id="PTHR30290:SF65">
    <property type="entry name" value="MONOACYL PHOSPHATIDYLINOSITOL TETRAMANNOSIDE-BINDING PROTEIN LPQW-RELATED"/>
    <property type="match status" value="1"/>
</dbReference>
<dbReference type="InterPro" id="IPR006311">
    <property type="entry name" value="TAT_signal"/>
</dbReference>
<evidence type="ECO:0000259" key="2">
    <source>
        <dbReference type="Pfam" id="PF00496"/>
    </source>
</evidence>
<dbReference type="RefSeq" id="WP_124933573.1">
    <property type="nucleotide sequence ID" value="NZ_RQZC01000006.1"/>
</dbReference>
<dbReference type="InterPro" id="IPR000914">
    <property type="entry name" value="SBP_5_dom"/>
</dbReference>
<dbReference type="Proteomes" id="UP000271272">
    <property type="component" value="Unassembled WGS sequence"/>
</dbReference>
<dbReference type="PIRSF" id="PIRSF002741">
    <property type="entry name" value="MppA"/>
    <property type="match status" value="1"/>
</dbReference>
<protein>
    <submittedName>
        <fullName evidence="3">ABC transporter family substrate-binding protein</fullName>
    </submittedName>
</protein>
<keyword evidence="4" id="KW-1185">Reference proteome</keyword>
<dbReference type="PROSITE" id="PS51318">
    <property type="entry name" value="TAT"/>
    <property type="match status" value="1"/>
</dbReference>
<keyword evidence="1" id="KW-0732">Signal</keyword>
<dbReference type="GO" id="GO:0042597">
    <property type="term" value="C:periplasmic space"/>
    <property type="evidence" value="ECO:0007669"/>
    <property type="project" value="UniProtKB-ARBA"/>
</dbReference>
<sequence>MKINRRMFLAGSASTAALLALAACSKTDGSSGSGGAEGINAVEPDKIEQGGELKFAITAPIANWNVNTVAGNGVDLRNIYNFVFPFFFDYDDKGEATPNPDFLASAEAEEVDGKTVVSIELNPKAVWGSGKSIVPEDFEAFYAAAKSEDYSWASTDGIEKVEKVEKESDTKFKVIFESPYPDWTNALSSCFPADFMKDAETFNTSMEKDFNNDNFSGPFKIESWDAAQQVVTLTPNDKWWGEAPKLDKVTFRVLDDSAVATSFANSEIDVIQYIINADAYSQAIGRSDAEVRQAGGLQWRHFTLNAASGPLSEEKVRQAIMRACDREAIASSDLAGLPVENISEVMLGNRFFTPSQEGYKDNSGPWSYDVEAAKKLLDEAGWMLPEGGEVREKDGKKLEIVFTYPQGGSASANEGTLLQSQLKEVGITLSLKSVEDDKYFTEYVQAGNYEMTAFTWQSTQYPMANVGQIYGTGSGSNYSGQSVPEIDELIAKIDVEMDNAKRVELTNQVDELVWEHVLNFPMYERREFTAVPKRLANFGAQGLASYRPERIGYVSE</sequence>
<dbReference type="GO" id="GO:0015833">
    <property type="term" value="P:peptide transport"/>
    <property type="evidence" value="ECO:0007669"/>
    <property type="project" value="TreeGrafter"/>
</dbReference>
<gene>
    <name evidence="3" type="ORF">EII10_05850</name>
</gene>
<dbReference type="AlphaFoldDB" id="A0A3P1V5S2"/>
<evidence type="ECO:0000313" key="3">
    <source>
        <dbReference type="EMBL" id="RRD29542.1"/>
    </source>
</evidence>
<dbReference type="SUPFAM" id="SSF53850">
    <property type="entry name" value="Periplasmic binding protein-like II"/>
    <property type="match status" value="1"/>
</dbReference>
<reference evidence="3 4" key="1">
    <citation type="submission" date="2018-11" db="EMBL/GenBank/DDBJ databases">
        <title>Genomes From Bacteria Associated with the Canine Oral Cavity: a Test Case for Automated Genome-Based Taxonomic Assignment.</title>
        <authorList>
            <person name="Coil D.A."/>
            <person name="Jospin G."/>
            <person name="Darling A.E."/>
            <person name="Wallis C."/>
            <person name="Davis I.J."/>
            <person name="Harris S."/>
            <person name="Eisen J.A."/>
            <person name="Holcombe L.J."/>
            <person name="O'Flynn C."/>
        </authorList>
    </citation>
    <scope>NUCLEOTIDE SEQUENCE [LARGE SCALE GENOMIC DNA]</scope>
    <source>
        <strain evidence="3 4">OH5050</strain>
    </source>
</reference>
<evidence type="ECO:0000313" key="4">
    <source>
        <dbReference type="Proteomes" id="UP000271272"/>
    </source>
</evidence>
<dbReference type="Gene3D" id="3.40.190.10">
    <property type="entry name" value="Periplasmic binding protein-like II"/>
    <property type="match status" value="1"/>
</dbReference>
<dbReference type="EMBL" id="RQZC01000006">
    <property type="protein sequence ID" value="RRD29542.1"/>
    <property type="molecule type" value="Genomic_DNA"/>
</dbReference>
<evidence type="ECO:0000256" key="1">
    <source>
        <dbReference type="SAM" id="SignalP"/>
    </source>
</evidence>
<dbReference type="OrthoDB" id="7888869at2"/>
<name>A0A3P1V5S2_9ACTO</name>
<comment type="caution">
    <text evidence="3">The sequence shown here is derived from an EMBL/GenBank/DDBJ whole genome shotgun (WGS) entry which is preliminary data.</text>
</comment>
<feature type="signal peptide" evidence="1">
    <location>
        <begin position="1"/>
        <end position="22"/>
    </location>
</feature>
<dbReference type="Gene3D" id="3.10.105.10">
    <property type="entry name" value="Dipeptide-binding Protein, Domain 3"/>
    <property type="match status" value="1"/>
</dbReference>
<organism evidence="3 4">
    <name type="scientific">Actinomyces bowdenii</name>
    <dbReference type="NCBI Taxonomy" id="131109"/>
    <lineage>
        <taxon>Bacteria</taxon>
        <taxon>Bacillati</taxon>
        <taxon>Actinomycetota</taxon>
        <taxon>Actinomycetes</taxon>
        <taxon>Actinomycetales</taxon>
        <taxon>Actinomycetaceae</taxon>
        <taxon>Actinomyces</taxon>
    </lineage>
</organism>
<dbReference type="Pfam" id="PF00496">
    <property type="entry name" value="SBP_bac_5"/>
    <property type="match status" value="1"/>
</dbReference>
<dbReference type="CDD" id="cd08501">
    <property type="entry name" value="PBP2_Lpqw"/>
    <property type="match status" value="1"/>
</dbReference>
<feature type="domain" description="Solute-binding protein family 5" evidence="2">
    <location>
        <begin position="104"/>
        <end position="474"/>
    </location>
</feature>
<dbReference type="PROSITE" id="PS51257">
    <property type="entry name" value="PROKAR_LIPOPROTEIN"/>
    <property type="match status" value="1"/>
</dbReference>